<sequence>MTPMTNQPVGTTSGTGGVTDTARDEAGHLKDSAVDAARDVAGTAKREGVGRDVRRS</sequence>
<reference evidence="2 3" key="2">
    <citation type="journal article" date="2010" name="Stand. Genomic Sci.">
        <title>Complete genome sequence of Kribbella flavida type strain (IFO 14399).</title>
        <authorList>
            <person name="Pukall R."/>
            <person name="Lapidus A."/>
            <person name="Glavina Del Rio T."/>
            <person name="Copeland A."/>
            <person name="Tice H."/>
            <person name="Cheng J.-F."/>
            <person name="Lucas S."/>
            <person name="Chen F."/>
            <person name="Nolan M."/>
            <person name="LaButti K."/>
            <person name="Pati A."/>
            <person name="Ivanova N."/>
            <person name="Mavrommatis K."/>
            <person name="Mikhailova N."/>
            <person name="Pitluck S."/>
            <person name="Bruce D."/>
            <person name="Goodwin L."/>
            <person name="Land M."/>
            <person name="Hauser L."/>
            <person name="Chang Y.-J."/>
            <person name="Jeffries C.D."/>
            <person name="Chen A."/>
            <person name="Palaniappan K."/>
            <person name="Chain P."/>
            <person name="Rohde M."/>
            <person name="Goeker M."/>
            <person name="Bristow J."/>
            <person name="Eisen J.A."/>
            <person name="Markowitz V."/>
            <person name="Hugenholtz P."/>
            <person name="Kyrpides N.C."/>
            <person name="Klenk H.-P."/>
            <person name="Brettin T."/>
        </authorList>
    </citation>
    <scope>NUCLEOTIDE SEQUENCE [LARGE SCALE GENOMIC DNA]</scope>
    <source>
        <strain evidence="3">DSM 17836 / JCM 10339 / NBRC 14399</strain>
    </source>
</reference>
<evidence type="ECO:0000313" key="2">
    <source>
        <dbReference type="EMBL" id="ADB31017.1"/>
    </source>
</evidence>
<dbReference type="KEGG" id="kfl:Kfla_1923"/>
<accession>D2PPQ5</accession>
<dbReference type="STRING" id="479435.Kfla_1923"/>
<dbReference type="EMBL" id="CP001736">
    <property type="protein sequence ID" value="ADB31017.1"/>
    <property type="molecule type" value="Genomic_DNA"/>
</dbReference>
<feature type="region of interest" description="Disordered" evidence="1">
    <location>
        <begin position="1"/>
        <end position="56"/>
    </location>
</feature>
<evidence type="ECO:0000256" key="1">
    <source>
        <dbReference type="SAM" id="MobiDB-lite"/>
    </source>
</evidence>
<reference evidence="3" key="1">
    <citation type="submission" date="2009-09" db="EMBL/GenBank/DDBJ databases">
        <title>The complete genome of Kribbella flavida DSM 17836.</title>
        <authorList>
            <consortium name="US DOE Joint Genome Institute (JGI-PGF)"/>
            <person name="Lucas S."/>
            <person name="Copeland A."/>
            <person name="Lapidus A."/>
            <person name="Glavina del Rio T."/>
            <person name="Dalin E."/>
            <person name="Tice H."/>
            <person name="Bruce D."/>
            <person name="Goodwin L."/>
            <person name="Pitluck S."/>
            <person name="Kyrpides N."/>
            <person name="Mavromatis K."/>
            <person name="Ivanova N."/>
            <person name="Saunders E."/>
            <person name="Brettin T."/>
            <person name="Detter J.C."/>
            <person name="Han C."/>
            <person name="Larimer F."/>
            <person name="Land M."/>
            <person name="Hauser L."/>
            <person name="Markowitz V."/>
            <person name="Cheng J.-F."/>
            <person name="Hugenholtz P."/>
            <person name="Woyke T."/>
            <person name="Wu D."/>
            <person name="Pukall R."/>
            <person name="Klenk H.-P."/>
            <person name="Eisen J.A."/>
        </authorList>
    </citation>
    <scope>NUCLEOTIDE SEQUENCE [LARGE SCALE GENOMIC DNA]</scope>
    <source>
        <strain evidence="3">DSM 17836 / JCM 10339 / NBRC 14399</strain>
    </source>
</reference>
<gene>
    <name evidence="2" type="ordered locus">Kfla_1923</name>
</gene>
<dbReference type="RefSeq" id="WP_012919573.1">
    <property type="nucleotide sequence ID" value="NC_013729.1"/>
</dbReference>
<feature type="compositionally biased region" description="Basic and acidic residues" evidence="1">
    <location>
        <begin position="21"/>
        <end position="56"/>
    </location>
</feature>
<dbReference type="Proteomes" id="UP000007967">
    <property type="component" value="Chromosome"/>
</dbReference>
<dbReference type="AlphaFoldDB" id="D2PPQ5"/>
<organism evidence="2 3">
    <name type="scientific">Kribbella flavida (strain DSM 17836 / JCM 10339 / NBRC 14399)</name>
    <dbReference type="NCBI Taxonomy" id="479435"/>
    <lineage>
        <taxon>Bacteria</taxon>
        <taxon>Bacillati</taxon>
        <taxon>Actinomycetota</taxon>
        <taxon>Actinomycetes</taxon>
        <taxon>Propionibacteriales</taxon>
        <taxon>Kribbellaceae</taxon>
        <taxon>Kribbella</taxon>
    </lineage>
</organism>
<evidence type="ECO:0000313" key="3">
    <source>
        <dbReference type="Proteomes" id="UP000007967"/>
    </source>
</evidence>
<dbReference type="HOGENOM" id="CLU_3008409_0_0_11"/>
<protein>
    <submittedName>
        <fullName evidence="2">Uncharacterized protein</fullName>
    </submittedName>
</protein>
<keyword evidence="3" id="KW-1185">Reference proteome</keyword>
<name>D2PPQ5_KRIFD</name>
<proteinExistence type="predicted"/>